<sequence length="362" mass="38896">MRNAAPRFVGTFLIGSVSFVAMAVAVAWVSNAFVPTPADAARVDPELRLVTSSMAPVDAATAPFNAAPLPFDTKMTDVPAAEPVRTVLDVRNFHASGELAQAEGWLFDPAIMPVRPAVLAALPPHPPVSEPTVEVASVVPLPVANPLFAGRVMSGNEPDDELTLAPLPPKKPGIPTQAAQAEVAMLPPPMEEDMAPATAEPPAATVPQAKDELRYPTAEDKFAIYDIRAKKLYLPNGKKLEAHSGYGDKFDDVRYVHVKMYGPTPPNRYKLKMREALFHGTEAVRMTPVGDGKMYGRNGILLHPYLLGPRGDSNGCVSVADYDAFLASFKRGEVEEVIVVESMPKTADPANPLISWLTGKRS</sequence>
<protein>
    <recommendedName>
        <fullName evidence="1">Tlde1 domain-containing protein</fullName>
    </recommendedName>
</protein>
<accession>A0A2W5SLY9</accession>
<organism evidence="2 3">
    <name type="scientific">Ancylobacter novellus</name>
    <name type="common">Thiobacillus novellus</name>
    <dbReference type="NCBI Taxonomy" id="921"/>
    <lineage>
        <taxon>Bacteria</taxon>
        <taxon>Pseudomonadati</taxon>
        <taxon>Pseudomonadota</taxon>
        <taxon>Alphaproteobacteria</taxon>
        <taxon>Hyphomicrobiales</taxon>
        <taxon>Xanthobacteraceae</taxon>
        <taxon>Ancylobacter</taxon>
    </lineage>
</organism>
<dbReference type="EMBL" id="QFQD01000016">
    <property type="protein sequence ID" value="PZQ83837.1"/>
    <property type="molecule type" value="Genomic_DNA"/>
</dbReference>
<name>A0A2W5SLY9_ANCNO</name>
<feature type="domain" description="Tlde1" evidence="1">
    <location>
        <begin position="239"/>
        <end position="341"/>
    </location>
</feature>
<evidence type="ECO:0000313" key="3">
    <source>
        <dbReference type="Proteomes" id="UP000248887"/>
    </source>
</evidence>
<dbReference type="AlphaFoldDB" id="A0A2W5SLY9"/>
<dbReference type="Proteomes" id="UP000248887">
    <property type="component" value="Unassembled WGS sequence"/>
</dbReference>
<dbReference type="InterPro" id="IPR021225">
    <property type="entry name" value="Tlde1_dom"/>
</dbReference>
<evidence type="ECO:0000259" key="1">
    <source>
        <dbReference type="Pfam" id="PF10908"/>
    </source>
</evidence>
<evidence type="ECO:0000313" key="2">
    <source>
        <dbReference type="EMBL" id="PZQ83837.1"/>
    </source>
</evidence>
<comment type="caution">
    <text evidence="2">The sequence shown here is derived from an EMBL/GenBank/DDBJ whole genome shotgun (WGS) entry which is preliminary data.</text>
</comment>
<dbReference type="Pfam" id="PF10908">
    <property type="entry name" value="Tlde1_dom"/>
    <property type="match status" value="1"/>
</dbReference>
<gene>
    <name evidence="2" type="ORF">DI549_06880</name>
</gene>
<reference evidence="2 3" key="1">
    <citation type="submission" date="2017-08" db="EMBL/GenBank/DDBJ databases">
        <title>Infants hospitalized years apart are colonized by the same room-sourced microbial strains.</title>
        <authorList>
            <person name="Brooks B."/>
            <person name="Olm M.R."/>
            <person name="Firek B.A."/>
            <person name="Baker R."/>
            <person name="Thomas B.C."/>
            <person name="Morowitz M.J."/>
            <person name="Banfield J.F."/>
        </authorList>
    </citation>
    <scope>NUCLEOTIDE SEQUENCE [LARGE SCALE GENOMIC DNA]</scope>
    <source>
        <strain evidence="2">S2_005_001_R2_27</strain>
    </source>
</reference>
<proteinExistence type="predicted"/>